<dbReference type="PROSITE" id="PS50004">
    <property type="entry name" value="C2"/>
    <property type="match status" value="1"/>
</dbReference>
<dbReference type="SMART" id="SM00220">
    <property type="entry name" value="S_TKc"/>
    <property type="match status" value="1"/>
</dbReference>
<dbReference type="GO" id="GO:0004694">
    <property type="term" value="F:eukaryotic translation initiation factor 2alpha kinase activity"/>
    <property type="evidence" value="ECO:0007669"/>
    <property type="project" value="TreeGrafter"/>
</dbReference>
<feature type="compositionally biased region" description="Basic and acidic residues" evidence="12">
    <location>
        <begin position="549"/>
        <end position="558"/>
    </location>
</feature>
<gene>
    <name evidence="15" type="ORF">NAEGRDRAFT_78541</name>
</gene>
<dbReference type="GeneID" id="8849852"/>
<dbReference type="EC" id="2.7.11.1" evidence="1"/>
<dbReference type="Gene3D" id="1.10.510.10">
    <property type="entry name" value="Transferase(Phosphotransferase) domain 1"/>
    <property type="match status" value="1"/>
</dbReference>
<evidence type="ECO:0000256" key="8">
    <source>
        <dbReference type="ARBA" id="ARBA00037982"/>
    </source>
</evidence>
<evidence type="ECO:0000256" key="10">
    <source>
        <dbReference type="ARBA" id="ARBA00048977"/>
    </source>
</evidence>
<feature type="region of interest" description="Disordered" evidence="12">
    <location>
        <begin position="537"/>
        <end position="558"/>
    </location>
</feature>
<dbReference type="SMART" id="SM00239">
    <property type="entry name" value="C2"/>
    <property type="match status" value="1"/>
</dbReference>
<dbReference type="AlphaFoldDB" id="D2V4H7"/>
<comment type="catalytic activity">
    <reaction evidence="9">
        <text>L-threonyl-[protein] + ATP = O-phospho-L-threonyl-[protein] + ADP + H(+)</text>
        <dbReference type="Rhea" id="RHEA:46608"/>
        <dbReference type="Rhea" id="RHEA-COMP:11060"/>
        <dbReference type="Rhea" id="RHEA-COMP:11605"/>
        <dbReference type="ChEBI" id="CHEBI:15378"/>
        <dbReference type="ChEBI" id="CHEBI:30013"/>
        <dbReference type="ChEBI" id="CHEBI:30616"/>
        <dbReference type="ChEBI" id="CHEBI:61977"/>
        <dbReference type="ChEBI" id="CHEBI:456216"/>
        <dbReference type="EC" id="2.7.11.1"/>
    </reaction>
    <physiologicalReaction direction="left-to-right" evidence="9">
        <dbReference type="Rhea" id="RHEA:46609"/>
    </physiologicalReaction>
</comment>
<protein>
    <recommendedName>
        <fullName evidence="1">non-specific serine/threonine protein kinase</fullName>
        <ecNumber evidence="1">2.7.11.1</ecNumber>
    </recommendedName>
</protein>
<proteinExistence type="inferred from homology"/>
<evidence type="ECO:0000256" key="2">
    <source>
        <dbReference type="ARBA" id="ARBA00022527"/>
    </source>
</evidence>
<comment type="catalytic activity">
    <reaction evidence="10">
        <text>L-seryl-[protein] + ATP = O-phospho-L-seryl-[protein] + ADP + H(+)</text>
        <dbReference type="Rhea" id="RHEA:17989"/>
        <dbReference type="Rhea" id="RHEA-COMP:9863"/>
        <dbReference type="Rhea" id="RHEA-COMP:11604"/>
        <dbReference type="ChEBI" id="CHEBI:15378"/>
        <dbReference type="ChEBI" id="CHEBI:29999"/>
        <dbReference type="ChEBI" id="CHEBI:30616"/>
        <dbReference type="ChEBI" id="CHEBI:83421"/>
        <dbReference type="ChEBI" id="CHEBI:456216"/>
        <dbReference type="EC" id="2.7.11.1"/>
    </reaction>
    <physiologicalReaction direction="left-to-right" evidence="10">
        <dbReference type="Rhea" id="RHEA:17990"/>
    </physiologicalReaction>
</comment>
<evidence type="ECO:0000256" key="11">
    <source>
        <dbReference type="PROSITE-ProRule" id="PRU10141"/>
    </source>
</evidence>
<dbReference type="Gene3D" id="3.30.200.20">
    <property type="entry name" value="Phosphorylase Kinase, domain 1"/>
    <property type="match status" value="1"/>
</dbReference>
<evidence type="ECO:0000256" key="7">
    <source>
        <dbReference type="ARBA" id="ARBA00023193"/>
    </source>
</evidence>
<dbReference type="GO" id="GO:0017148">
    <property type="term" value="P:negative regulation of translation"/>
    <property type="evidence" value="ECO:0007669"/>
    <property type="project" value="UniProtKB-KW"/>
</dbReference>
<keyword evidence="4 11" id="KW-0547">Nucleotide-binding</keyword>
<dbReference type="PROSITE" id="PS00107">
    <property type="entry name" value="PROTEIN_KINASE_ATP"/>
    <property type="match status" value="1"/>
</dbReference>
<evidence type="ECO:0000259" key="14">
    <source>
        <dbReference type="PROSITE" id="PS50011"/>
    </source>
</evidence>
<dbReference type="PANTHER" id="PTHR11042">
    <property type="entry name" value="EUKARYOTIC TRANSLATION INITIATION FACTOR 2-ALPHA KINASE EIF2-ALPHA KINASE -RELATED"/>
    <property type="match status" value="1"/>
</dbReference>
<dbReference type="GO" id="GO:0005737">
    <property type="term" value="C:cytoplasm"/>
    <property type="evidence" value="ECO:0007669"/>
    <property type="project" value="TreeGrafter"/>
</dbReference>
<organism evidence="16">
    <name type="scientific">Naegleria gruberi</name>
    <name type="common">Amoeba</name>
    <dbReference type="NCBI Taxonomy" id="5762"/>
    <lineage>
        <taxon>Eukaryota</taxon>
        <taxon>Discoba</taxon>
        <taxon>Heterolobosea</taxon>
        <taxon>Tetramitia</taxon>
        <taxon>Eutetramitia</taxon>
        <taxon>Vahlkampfiidae</taxon>
        <taxon>Naegleria</taxon>
    </lineage>
</organism>
<dbReference type="KEGG" id="ngr:NAEGRDRAFT_78541"/>
<dbReference type="SUPFAM" id="SSF49562">
    <property type="entry name" value="C2 domain (Calcium/lipid-binding domain, CaLB)"/>
    <property type="match status" value="1"/>
</dbReference>
<dbReference type="STRING" id="5762.D2V4H7"/>
<dbReference type="InParanoid" id="D2V4H7"/>
<feature type="compositionally biased region" description="Polar residues" evidence="12">
    <location>
        <begin position="33"/>
        <end position="45"/>
    </location>
</feature>
<evidence type="ECO:0000256" key="1">
    <source>
        <dbReference type="ARBA" id="ARBA00012513"/>
    </source>
</evidence>
<dbReference type="SUPFAM" id="SSF56112">
    <property type="entry name" value="Protein kinase-like (PK-like)"/>
    <property type="match status" value="1"/>
</dbReference>
<dbReference type="InterPro" id="IPR008271">
    <property type="entry name" value="Ser/Thr_kinase_AS"/>
</dbReference>
<sequence length="773" mass="87313">MFQQVKSIFAPKSRSRSGSAGPVFGSPPPTDSYLDSNHSPPSLSNTHHHFEKRRLSNYSPAANNLSPSSNNSPSPSSANNNSSVGSANSGSNSPISPRRNAVILINNRKTITGSTSYLTGGRFKKAPPSGRLSSRDVYSNQNLEGKSSSLSTLLSNNANVHPYIIVTLKSCEDLIPCDRNGRSDPFCVFHHRYLEQEDHDHQAALKGYLEETKKSKCLKKTLNPMWDESFFFSVRNVEQNGSDELFVGAIKDELIVNVWDFDLFQSNDFMGSVSVPLSQLLKNQTQKFYLKLEGVPHGFIFLEITAQNCGLDLGDEFFASGAPTSNSTTLSSGKSIRFNQAVVDGTNVEVCATDVKIGEWNGFKFDQFMTNSKLLQELFQELEQNPNKDYELIQPLGEGSYGIVFSALKNLGPEQNRNEMVALKKVKIDNLQSAQEILYEIELVQYLDEGELSEWPYIVHHNSIFLESVNRSSKENENDEMTICLEMPLFSQGDLQKFLESKARKGKKIQISTFVLYMKQLAETLALLHHPEFRSRHNRKSLSSEPIENEQKEPSKEENSFVYCHRDIKPQNIFIADDYQTLKLADFSFLIRINSEKGMSNAIDGMKNTKLCGSIPHMAPELYLQMNSDSVDPISPSEDRSDSEKISEMELLRKTDVFSLGVIAYQLLTFDTKIDHTFYQRIMPGGVNFGGKLSNKKKQKEKFNDFVDELEFEISKMISVADNEEEYALIEPIKNAILSCLKWNPKERISSLELWDNLRKIEELVENLDTEQI</sequence>
<keyword evidence="3" id="KW-0808">Transferase</keyword>
<evidence type="ECO:0000313" key="15">
    <source>
        <dbReference type="EMBL" id="EFC48520.1"/>
    </source>
</evidence>
<dbReference type="CDD" id="cd00180">
    <property type="entry name" value="PKc"/>
    <property type="match status" value="1"/>
</dbReference>
<dbReference type="GO" id="GO:0005524">
    <property type="term" value="F:ATP binding"/>
    <property type="evidence" value="ECO:0007669"/>
    <property type="project" value="UniProtKB-UniRule"/>
</dbReference>
<dbReference type="InterPro" id="IPR000719">
    <property type="entry name" value="Prot_kinase_dom"/>
</dbReference>
<dbReference type="InterPro" id="IPR011009">
    <property type="entry name" value="Kinase-like_dom_sf"/>
</dbReference>
<dbReference type="OrthoDB" id="7976202at2759"/>
<name>D2V4H7_NAEGR</name>
<keyword evidence="16" id="KW-1185">Reference proteome</keyword>
<feature type="compositionally biased region" description="Low complexity" evidence="12">
    <location>
        <begin position="56"/>
        <end position="94"/>
    </location>
</feature>
<dbReference type="InterPro" id="IPR035892">
    <property type="entry name" value="C2_domain_sf"/>
</dbReference>
<dbReference type="PANTHER" id="PTHR11042:SF160">
    <property type="entry name" value="EUKARYOTIC TRANSLATION INITIATION FACTOR 2-ALPHA KINASE 1"/>
    <property type="match status" value="1"/>
</dbReference>
<keyword evidence="7" id="KW-0652">Protein synthesis inhibitor</keyword>
<dbReference type="InterPro" id="IPR000008">
    <property type="entry name" value="C2_dom"/>
</dbReference>
<evidence type="ECO:0000256" key="9">
    <source>
        <dbReference type="ARBA" id="ARBA00048659"/>
    </source>
</evidence>
<evidence type="ECO:0000256" key="12">
    <source>
        <dbReference type="SAM" id="MobiDB-lite"/>
    </source>
</evidence>
<dbReference type="Pfam" id="PF00168">
    <property type="entry name" value="C2"/>
    <property type="match status" value="1"/>
</dbReference>
<dbReference type="eggNOG" id="KOG0696">
    <property type="taxonomic scope" value="Eukaryota"/>
</dbReference>
<evidence type="ECO:0000259" key="13">
    <source>
        <dbReference type="PROSITE" id="PS50004"/>
    </source>
</evidence>
<dbReference type="GO" id="GO:0005634">
    <property type="term" value="C:nucleus"/>
    <property type="evidence" value="ECO:0007669"/>
    <property type="project" value="TreeGrafter"/>
</dbReference>
<dbReference type="RefSeq" id="XP_002681264.1">
    <property type="nucleotide sequence ID" value="XM_002681218.1"/>
</dbReference>
<feature type="region of interest" description="Disordered" evidence="12">
    <location>
        <begin position="115"/>
        <end position="136"/>
    </location>
</feature>
<dbReference type="EMBL" id="GG738851">
    <property type="protein sequence ID" value="EFC48520.1"/>
    <property type="molecule type" value="Genomic_DNA"/>
</dbReference>
<evidence type="ECO:0000256" key="6">
    <source>
        <dbReference type="ARBA" id="ARBA00022840"/>
    </source>
</evidence>
<feature type="domain" description="C2" evidence="13">
    <location>
        <begin position="145"/>
        <end position="290"/>
    </location>
</feature>
<dbReference type="Proteomes" id="UP000006671">
    <property type="component" value="Unassembled WGS sequence"/>
</dbReference>
<evidence type="ECO:0000256" key="3">
    <source>
        <dbReference type="ARBA" id="ARBA00022679"/>
    </source>
</evidence>
<dbReference type="InterPro" id="IPR017441">
    <property type="entry name" value="Protein_kinase_ATP_BS"/>
</dbReference>
<evidence type="ECO:0000256" key="5">
    <source>
        <dbReference type="ARBA" id="ARBA00022777"/>
    </source>
</evidence>
<evidence type="ECO:0000313" key="16">
    <source>
        <dbReference type="Proteomes" id="UP000006671"/>
    </source>
</evidence>
<evidence type="ECO:0000256" key="4">
    <source>
        <dbReference type="ARBA" id="ARBA00022741"/>
    </source>
</evidence>
<keyword evidence="2" id="KW-0723">Serine/threonine-protein kinase</keyword>
<keyword evidence="6 11" id="KW-0067">ATP-binding</keyword>
<dbReference type="InterPro" id="IPR050339">
    <property type="entry name" value="CC_SR_Kinase"/>
</dbReference>
<dbReference type="PROSITE" id="PS50011">
    <property type="entry name" value="PROTEIN_KINASE_DOM"/>
    <property type="match status" value="1"/>
</dbReference>
<comment type="similarity">
    <text evidence="8">Belongs to the protein kinase superfamily. Ser/Thr protein kinase family. GCN2 subfamily.</text>
</comment>
<keyword evidence="5 15" id="KW-0418">Kinase</keyword>
<accession>D2V4H7</accession>
<dbReference type="Pfam" id="PF00069">
    <property type="entry name" value="Pkinase"/>
    <property type="match status" value="2"/>
</dbReference>
<dbReference type="Gene3D" id="2.60.40.150">
    <property type="entry name" value="C2 domain"/>
    <property type="match status" value="1"/>
</dbReference>
<feature type="region of interest" description="Disordered" evidence="12">
    <location>
        <begin position="1"/>
        <end position="100"/>
    </location>
</feature>
<dbReference type="VEuPathDB" id="AmoebaDB:NAEGRDRAFT_78541"/>
<dbReference type="PROSITE" id="PS00108">
    <property type="entry name" value="PROTEIN_KINASE_ST"/>
    <property type="match status" value="1"/>
</dbReference>
<reference evidence="15 16" key="1">
    <citation type="journal article" date="2010" name="Cell">
        <title>The genome of Naegleria gruberi illuminates early eukaryotic versatility.</title>
        <authorList>
            <person name="Fritz-Laylin L.K."/>
            <person name="Prochnik S.E."/>
            <person name="Ginger M.L."/>
            <person name="Dacks J.B."/>
            <person name="Carpenter M.L."/>
            <person name="Field M.C."/>
            <person name="Kuo A."/>
            <person name="Paredez A."/>
            <person name="Chapman J."/>
            <person name="Pham J."/>
            <person name="Shu S."/>
            <person name="Neupane R."/>
            <person name="Cipriano M."/>
            <person name="Mancuso J."/>
            <person name="Tu H."/>
            <person name="Salamov A."/>
            <person name="Lindquist E."/>
            <person name="Shapiro H."/>
            <person name="Lucas S."/>
            <person name="Grigoriev I.V."/>
            <person name="Cande W.Z."/>
            <person name="Fulton C."/>
            <person name="Rokhsar D.S."/>
            <person name="Dawson S.C."/>
        </authorList>
    </citation>
    <scope>NUCLEOTIDE SEQUENCE [LARGE SCALE GENOMIC DNA]</scope>
    <source>
        <strain evidence="15 16">NEG-M</strain>
    </source>
</reference>
<feature type="binding site" evidence="11">
    <location>
        <position position="424"/>
    </location>
    <ligand>
        <name>ATP</name>
        <dbReference type="ChEBI" id="CHEBI:30616"/>
    </ligand>
</feature>
<feature type="domain" description="Protein kinase" evidence="14">
    <location>
        <begin position="390"/>
        <end position="765"/>
    </location>
</feature>